<evidence type="ECO:0000256" key="5">
    <source>
        <dbReference type="ARBA" id="ARBA00023157"/>
    </source>
</evidence>
<comment type="subcellular location">
    <subcellularLocation>
        <location evidence="1">Secreted</location>
    </subcellularLocation>
</comment>
<evidence type="ECO:0000256" key="3">
    <source>
        <dbReference type="ARBA" id="ARBA00022525"/>
    </source>
</evidence>
<proteinExistence type="inferred from homology"/>
<gene>
    <name evidence="7" type="ORF">PF008_g27812</name>
</gene>
<accession>A0A6G0QD85</accession>
<sequence length="346" mass="36072">MKFTAVLAATVAALVGSVNATACTSTQQTAAYIALVSILSKSSFTQCSKDSGYSMLTATSLPTTAQYKLMCASTACESMIATISSLNPPNCDLTVPTSGLVLNVYEYANGFSSTCASLTATTAPPTTAPAATAAASADGSASNSTVAPLRQIVRQLKAKDHAKMPSNIFPRPSLSSASCFNFRISGTEKWNTTWTPVVQGAASQGLEGLWQAQGTRNRSNTSEGVVLPVWATAASVAPPQSFNNAAVCCYCSWTKAVSVGTLLSGVLVLEGAENNGYAERLVAVLCSGVLGRSPNSCSQRTRRTYCPLWYGSTSHSHSHTTRAKIPACSWALTLSAKCRGRSVGRC</sequence>
<comment type="similarity">
    <text evidence="2">Belongs to the elicitin family.</text>
</comment>
<feature type="chain" id="PRO_5026247675" description="Elicitin" evidence="6">
    <location>
        <begin position="21"/>
        <end position="346"/>
    </location>
</feature>
<dbReference type="SUPFAM" id="SSF48647">
    <property type="entry name" value="Fungal elicitin"/>
    <property type="match status" value="1"/>
</dbReference>
<evidence type="ECO:0000256" key="4">
    <source>
        <dbReference type="ARBA" id="ARBA00022978"/>
    </source>
</evidence>
<dbReference type="PRINTS" id="PR00948">
    <property type="entry name" value="ELICITIN"/>
</dbReference>
<keyword evidence="6" id="KW-0732">Signal</keyword>
<evidence type="ECO:0000256" key="2">
    <source>
        <dbReference type="ARBA" id="ARBA00009544"/>
    </source>
</evidence>
<feature type="signal peptide" evidence="6">
    <location>
        <begin position="1"/>
        <end position="20"/>
    </location>
</feature>
<protein>
    <recommendedName>
        <fullName evidence="9">Elicitin</fullName>
    </recommendedName>
</protein>
<dbReference type="InterPro" id="IPR036470">
    <property type="entry name" value="Elicitin_sf"/>
</dbReference>
<dbReference type="Gene3D" id="1.10.239.10">
    <property type="entry name" value="Elicitin domain"/>
    <property type="match status" value="1"/>
</dbReference>
<dbReference type="GO" id="GO:0005576">
    <property type="term" value="C:extracellular region"/>
    <property type="evidence" value="ECO:0007669"/>
    <property type="project" value="UniProtKB-SubCell"/>
</dbReference>
<keyword evidence="5" id="KW-1015">Disulfide bond</keyword>
<dbReference type="EMBL" id="QXFY01003835">
    <property type="protein sequence ID" value="KAE9281732.1"/>
    <property type="molecule type" value="Genomic_DNA"/>
</dbReference>
<evidence type="ECO:0000256" key="1">
    <source>
        <dbReference type="ARBA" id="ARBA00004613"/>
    </source>
</evidence>
<evidence type="ECO:0000256" key="6">
    <source>
        <dbReference type="SAM" id="SignalP"/>
    </source>
</evidence>
<dbReference type="Proteomes" id="UP000486351">
    <property type="component" value="Unassembled WGS sequence"/>
</dbReference>
<dbReference type="InterPro" id="IPR002200">
    <property type="entry name" value="Elicitin"/>
</dbReference>
<reference evidence="7 8" key="1">
    <citation type="submission" date="2018-09" db="EMBL/GenBank/DDBJ databases">
        <title>Genomic investigation of the strawberry pathogen Phytophthora fragariae indicates pathogenicity is determined by transcriptional variation in three key races.</title>
        <authorList>
            <person name="Adams T.M."/>
            <person name="Armitage A.D."/>
            <person name="Sobczyk M.K."/>
            <person name="Bates H.J."/>
            <person name="Dunwell J.M."/>
            <person name="Nellist C.F."/>
            <person name="Harrison R.J."/>
        </authorList>
    </citation>
    <scope>NUCLEOTIDE SEQUENCE [LARGE SCALE GENOMIC DNA]</scope>
    <source>
        <strain evidence="7 8">NOV-77</strain>
    </source>
</reference>
<keyword evidence="4" id="KW-0928">Hypersensitive response elicitation</keyword>
<organism evidence="7 8">
    <name type="scientific">Phytophthora fragariae</name>
    <dbReference type="NCBI Taxonomy" id="53985"/>
    <lineage>
        <taxon>Eukaryota</taxon>
        <taxon>Sar</taxon>
        <taxon>Stramenopiles</taxon>
        <taxon>Oomycota</taxon>
        <taxon>Peronosporomycetes</taxon>
        <taxon>Peronosporales</taxon>
        <taxon>Peronosporaceae</taxon>
        <taxon>Phytophthora</taxon>
    </lineage>
</organism>
<dbReference type="GO" id="GO:0052040">
    <property type="term" value="P:symbiont-mediated perturbation of host programmed cell death"/>
    <property type="evidence" value="ECO:0007669"/>
    <property type="project" value="UniProtKB-KW"/>
</dbReference>
<comment type="caution">
    <text evidence="7">The sequence shown here is derived from an EMBL/GenBank/DDBJ whole genome shotgun (WGS) entry which is preliminary data.</text>
</comment>
<name>A0A6G0QD85_9STRA</name>
<dbReference type="SMART" id="SM01187">
    <property type="entry name" value="Elicitin"/>
    <property type="match status" value="1"/>
</dbReference>
<evidence type="ECO:0000313" key="7">
    <source>
        <dbReference type="EMBL" id="KAE9281732.1"/>
    </source>
</evidence>
<dbReference type="AlphaFoldDB" id="A0A6G0QD85"/>
<dbReference type="Pfam" id="PF00964">
    <property type="entry name" value="Elicitin"/>
    <property type="match status" value="1"/>
</dbReference>
<evidence type="ECO:0008006" key="9">
    <source>
        <dbReference type="Google" id="ProtNLM"/>
    </source>
</evidence>
<evidence type="ECO:0000313" key="8">
    <source>
        <dbReference type="Proteomes" id="UP000486351"/>
    </source>
</evidence>
<keyword evidence="3" id="KW-0964">Secreted</keyword>